<dbReference type="PANTHER" id="PTHR44379:SF5">
    <property type="entry name" value="OXIDOREDUCTASE WITH IRON-SULFUR SUBUNIT"/>
    <property type="match status" value="1"/>
</dbReference>
<evidence type="ECO:0000256" key="3">
    <source>
        <dbReference type="ARBA" id="ARBA00023002"/>
    </source>
</evidence>
<dbReference type="Pfam" id="PF00111">
    <property type="entry name" value="Fer2"/>
    <property type="match status" value="1"/>
</dbReference>
<keyword evidence="5" id="KW-0411">Iron-sulfur</keyword>
<dbReference type="CDD" id="cd00207">
    <property type="entry name" value="fer2"/>
    <property type="match status" value="1"/>
</dbReference>
<dbReference type="SUPFAM" id="SSF47741">
    <property type="entry name" value="CO dehydrogenase ISP C-domain like"/>
    <property type="match status" value="1"/>
</dbReference>
<dbReference type="InterPro" id="IPR001041">
    <property type="entry name" value="2Fe-2S_ferredoxin-type"/>
</dbReference>
<accession>A0ABV6Z570</accession>
<dbReference type="PROSITE" id="PS51085">
    <property type="entry name" value="2FE2S_FER_2"/>
    <property type="match status" value="1"/>
</dbReference>
<dbReference type="EMBL" id="JBHPBY010000543">
    <property type="protein sequence ID" value="MFC1853595.1"/>
    <property type="molecule type" value="Genomic_DNA"/>
</dbReference>
<dbReference type="InterPro" id="IPR036010">
    <property type="entry name" value="2Fe-2S_ferredoxin-like_sf"/>
</dbReference>
<dbReference type="PANTHER" id="PTHR44379">
    <property type="entry name" value="OXIDOREDUCTASE WITH IRON-SULFUR SUBUNIT"/>
    <property type="match status" value="1"/>
</dbReference>
<reference evidence="7 8" key="1">
    <citation type="submission" date="2024-09" db="EMBL/GenBank/DDBJ databases">
        <title>Laminarin stimulates single cell rates of sulfate reduction while oxygen inhibits transcriptomic activity in coastal marine sediment.</title>
        <authorList>
            <person name="Lindsay M."/>
            <person name="Orcutt B."/>
            <person name="Emerson D."/>
            <person name="Stepanauskas R."/>
            <person name="D'Angelo T."/>
        </authorList>
    </citation>
    <scope>NUCLEOTIDE SEQUENCE [LARGE SCALE GENOMIC DNA]</scope>
    <source>
        <strain evidence="7">SAG AM-311-K15</strain>
    </source>
</reference>
<evidence type="ECO:0000313" key="8">
    <source>
        <dbReference type="Proteomes" id="UP001594351"/>
    </source>
</evidence>
<dbReference type="PROSITE" id="PS00197">
    <property type="entry name" value="2FE2S_FER_1"/>
    <property type="match status" value="1"/>
</dbReference>
<keyword evidence="4" id="KW-0408">Iron</keyword>
<dbReference type="Proteomes" id="UP001594351">
    <property type="component" value="Unassembled WGS sequence"/>
</dbReference>
<evidence type="ECO:0000256" key="2">
    <source>
        <dbReference type="ARBA" id="ARBA00022723"/>
    </source>
</evidence>
<proteinExistence type="predicted"/>
<dbReference type="SUPFAM" id="SSF54292">
    <property type="entry name" value="2Fe-2S ferredoxin-like"/>
    <property type="match status" value="1"/>
</dbReference>
<evidence type="ECO:0000313" key="7">
    <source>
        <dbReference type="EMBL" id="MFC1853595.1"/>
    </source>
</evidence>
<keyword evidence="8" id="KW-1185">Reference proteome</keyword>
<dbReference type="InterPro" id="IPR006058">
    <property type="entry name" value="2Fe2S_fd_BS"/>
</dbReference>
<keyword evidence="3" id="KW-0560">Oxidoreductase</keyword>
<dbReference type="Pfam" id="PF01799">
    <property type="entry name" value="Fer2_2"/>
    <property type="match status" value="1"/>
</dbReference>
<comment type="caution">
    <text evidence="7">The sequence shown here is derived from an EMBL/GenBank/DDBJ whole genome shotgun (WGS) entry which is preliminary data.</text>
</comment>
<protein>
    <submittedName>
        <fullName evidence="7">(2Fe-2S)-binding protein</fullName>
    </submittedName>
</protein>
<evidence type="ECO:0000256" key="4">
    <source>
        <dbReference type="ARBA" id="ARBA00023004"/>
    </source>
</evidence>
<feature type="domain" description="2Fe-2S ferredoxin-type" evidence="6">
    <location>
        <begin position="1"/>
        <end position="76"/>
    </location>
</feature>
<gene>
    <name evidence="7" type="ORF">ACFL27_25690</name>
</gene>
<organism evidence="7 8">
    <name type="scientific">candidate division CSSED10-310 bacterium</name>
    <dbReference type="NCBI Taxonomy" id="2855610"/>
    <lineage>
        <taxon>Bacteria</taxon>
        <taxon>Bacteria division CSSED10-310</taxon>
    </lineage>
</organism>
<name>A0ABV6Z570_UNCC1</name>
<dbReference type="InterPro" id="IPR002888">
    <property type="entry name" value="2Fe-2S-bd"/>
</dbReference>
<dbReference type="InterPro" id="IPR012675">
    <property type="entry name" value="Beta-grasp_dom_sf"/>
</dbReference>
<dbReference type="InterPro" id="IPR051452">
    <property type="entry name" value="Diverse_Oxidoreductases"/>
</dbReference>
<evidence type="ECO:0000256" key="5">
    <source>
        <dbReference type="ARBA" id="ARBA00023014"/>
    </source>
</evidence>
<keyword evidence="2" id="KW-0479">Metal-binding</keyword>
<keyword evidence="1" id="KW-0001">2Fe-2S</keyword>
<sequence length="153" mass="16469">MNITVTINGKTKEYQTSSAELLVDFLRRHGLHGVKKGCGEGNCGSCMVLLNGKAVNSCLILAPRVHDKKITTIEGLGSTNNMHPLQESYIEHAAVQCGFCTPGSIISAVGLINENPSPEENDIKQALDGNLCRCTGFKKKIEAVQAAARKMKK</sequence>
<dbReference type="Gene3D" id="3.10.20.30">
    <property type="match status" value="1"/>
</dbReference>
<evidence type="ECO:0000256" key="1">
    <source>
        <dbReference type="ARBA" id="ARBA00022714"/>
    </source>
</evidence>
<dbReference type="InterPro" id="IPR036884">
    <property type="entry name" value="2Fe-2S-bd_dom_sf"/>
</dbReference>
<dbReference type="Gene3D" id="1.10.150.120">
    <property type="entry name" value="[2Fe-2S]-binding domain"/>
    <property type="match status" value="1"/>
</dbReference>
<evidence type="ECO:0000259" key="6">
    <source>
        <dbReference type="PROSITE" id="PS51085"/>
    </source>
</evidence>